<organism evidence="12 13">
    <name type="scientific">Pristionchus fissidentatus</name>
    <dbReference type="NCBI Taxonomy" id="1538716"/>
    <lineage>
        <taxon>Eukaryota</taxon>
        <taxon>Metazoa</taxon>
        <taxon>Ecdysozoa</taxon>
        <taxon>Nematoda</taxon>
        <taxon>Chromadorea</taxon>
        <taxon>Rhabditida</taxon>
        <taxon>Rhabditina</taxon>
        <taxon>Diplogasteromorpha</taxon>
        <taxon>Diplogasteroidea</taxon>
        <taxon>Neodiplogasteridae</taxon>
        <taxon>Pristionchus</taxon>
    </lineage>
</organism>
<dbReference type="InterPro" id="IPR000742">
    <property type="entry name" value="EGF"/>
</dbReference>
<dbReference type="PROSITE" id="PS01186">
    <property type="entry name" value="EGF_2"/>
    <property type="match status" value="1"/>
</dbReference>
<dbReference type="InterPro" id="IPR039808">
    <property type="entry name" value="Cadherin"/>
</dbReference>
<dbReference type="GO" id="GO:0009887">
    <property type="term" value="P:animal organ morphogenesis"/>
    <property type="evidence" value="ECO:0007669"/>
    <property type="project" value="UniProtKB-ARBA"/>
</dbReference>
<dbReference type="InterPro" id="IPR056448">
    <property type="entry name" value="EGF_Hmr-1"/>
</dbReference>
<dbReference type="GO" id="GO:0007156">
    <property type="term" value="P:homophilic cell adhesion via plasma membrane adhesion molecules"/>
    <property type="evidence" value="ECO:0007669"/>
    <property type="project" value="InterPro"/>
</dbReference>
<dbReference type="Gene3D" id="2.60.120.200">
    <property type="match status" value="2"/>
</dbReference>
<dbReference type="SUPFAM" id="SSF49899">
    <property type="entry name" value="Concanavalin A-like lectins/glucanases"/>
    <property type="match status" value="2"/>
</dbReference>
<accession>A0AAV5WFP1</accession>
<dbReference type="AlphaFoldDB" id="A0AAV5WFP1"/>
<dbReference type="Pfam" id="PF22417">
    <property type="entry name" value="Hmr1_E-cad-like"/>
    <property type="match status" value="1"/>
</dbReference>
<keyword evidence="3 6" id="KW-0106">Calcium</keyword>
<keyword evidence="5 7" id="KW-1015">Disulfide bond</keyword>
<dbReference type="Pfam" id="PF02210">
    <property type="entry name" value="Laminin_G_2"/>
    <property type="match status" value="1"/>
</dbReference>
<keyword evidence="7" id="KW-0245">EGF-like domain</keyword>
<dbReference type="GO" id="GO:0016477">
    <property type="term" value="P:cell migration"/>
    <property type="evidence" value="ECO:0007669"/>
    <property type="project" value="TreeGrafter"/>
</dbReference>
<dbReference type="PANTHER" id="PTHR24027">
    <property type="entry name" value="CADHERIN-23"/>
    <property type="match status" value="1"/>
</dbReference>
<dbReference type="InterPro" id="IPR013320">
    <property type="entry name" value="ConA-like_dom_sf"/>
</dbReference>
<dbReference type="GO" id="GO:0016342">
    <property type="term" value="C:catenin complex"/>
    <property type="evidence" value="ECO:0007669"/>
    <property type="project" value="TreeGrafter"/>
</dbReference>
<evidence type="ECO:0000313" key="13">
    <source>
        <dbReference type="Proteomes" id="UP001432322"/>
    </source>
</evidence>
<dbReference type="PRINTS" id="PR00205">
    <property type="entry name" value="CADHERIN"/>
</dbReference>
<keyword evidence="2" id="KW-0677">Repeat</keyword>
<feature type="disulfide bond" evidence="7">
    <location>
        <begin position="829"/>
        <end position="838"/>
    </location>
</feature>
<keyword evidence="13" id="KW-1185">Reference proteome</keyword>
<reference evidence="12" key="1">
    <citation type="submission" date="2023-10" db="EMBL/GenBank/DDBJ databases">
        <title>Genome assembly of Pristionchus species.</title>
        <authorList>
            <person name="Yoshida K."/>
            <person name="Sommer R.J."/>
        </authorList>
    </citation>
    <scope>NUCLEOTIDE SEQUENCE</scope>
    <source>
        <strain evidence="12">RS5133</strain>
    </source>
</reference>
<dbReference type="InterPro" id="IPR001791">
    <property type="entry name" value="Laminin_G"/>
</dbReference>
<sequence length="1224" mass="134131">MVEDRVESSLDEWEEISLSRRLSSRRSPSFHPSLASVFILLFSLFDSSLTSDVSLPFNLEQSLTRSRFASLSGGLAKTRDIHVFVIKNISEATPIGTVLDTFKAHDKDLPSLNYTFRINRQTDPKRQFTIDQDGVLKTANLLDREDIPKYALLIEAFDNAGNVGSQMVAVYLMDENDNGPIPYTVPDPCIFMENIPVEAQNPCEIRAIDRDTAEFGPPFKMELDSSKWKYAQYLNVSFDQNGDGGNGSMTVLPLVVLDREAPFPGKVLEVPLLLWDKAGKMNRHSVYIIVGDENDNPMHDGHTSITVNSYMGKLGKTSIGRVYVEDLDDWDLGDKMFTWKNEAPGFEVSTNGELTMGAEMGAGRYEMSVNVHDNRRNEDAVGSVTVIVHEVVKEAFVKQGSLQFLLSPDTSLVIPSDFFRVNTSGVSLVDVFKQELISYLGGNVIVDVFSVQPSTATLQTTDVPVLNVRFSAHGSPFKSSEMLNGLISANRDSLESAMGTIVVGVGIDMCKFTRCDNGCETVHEADETSSIIVSANSTVFVGVNATSRDSCECPIWRAPSQCEAGLCHNDAICHNMQPGFYCECRNELVRGNRCGGTTRSFGGDSFAWYKPLPACTALTFSFDFMTQSPDGVLLYNGAFDGSSSPFQIAYGDYIAIQLRSGRIVVDMVMNGDSKNTVQVAGSRLDDGKWHTVAVRQQGRVIELVVDECRYLSPLGGKEEEATCRGQIRTQDDDERLNVVAPLQLGGLYPLSGHRKYPDSIFAPGYKGCIRNVLINDDLLDLATPAYHERSSSGCALWGSACDSNSVDSLSFCTHGDCFADAGGSAKCICDPGWSGDRCDSPIEWIQFAAGSSIQYALNIALEQNTNDVEILFVPGRSSGSPELSWASNGKESFLSAFLDGQRASTNVEIWSQSQSMPVSDISLNVSTLSLRDNTTYILKIERNPTKAKLSIDGMYHSSKSLDPAISPYVFDVKQLFLGSSPGNNRGFSGCVGSFKWDKKMLPLVESPLDSPPSSLISISSSSGVSNGCNLRVVCSQLPSNYCPSVLVCFDSWKGPICTCPDSTNVLMNENGEAIGCGERLAVSSLGISSPAIILILISLIALILLIAIVVFTSRRHSIVFDTVRPDEMERDNARQYSVEGGGQSDNDQYSIDNLRKPVMPMEGMAPPIYPSDRHFDDGLGRQIKDLENDQNAAPFDELRIYDDERDNVSMITLESIDSVVDHRH</sequence>
<evidence type="ECO:0000256" key="6">
    <source>
        <dbReference type="PROSITE-ProRule" id="PRU00043"/>
    </source>
</evidence>
<dbReference type="Gene3D" id="4.10.900.10">
    <property type="entry name" value="TCF3-CBD (Catenin binding domain)"/>
    <property type="match status" value="1"/>
</dbReference>
<comment type="caution">
    <text evidence="7">Lacks conserved residue(s) required for the propagation of feature annotation.</text>
</comment>
<evidence type="ECO:0000256" key="1">
    <source>
        <dbReference type="ARBA" id="ARBA00004370"/>
    </source>
</evidence>
<evidence type="ECO:0000259" key="9">
    <source>
        <dbReference type="PROSITE" id="PS50025"/>
    </source>
</evidence>
<dbReference type="GO" id="GO:0034332">
    <property type="term" value="P:adherens junction organization"/>
    <property type="evidence" value="ECO:0007669"/>
    <property type="project" value="TreeGrafter"/>
</dbReference>
<comment type="caution">
    <text evidence="12">The sequence shown here is derived from an EMBL/GenBank/DDBJ whole genome shotgun (WGS) entry which is preliminary data.</text>
</comment>
<dbReference type="CDD" id="cd00053">
    <property type="entry name" value="EGF"/>
    <property type="match status" value="1"/>
</dbReference>
<dbReference type="PROSITE" id="PS00022">
    <property type="entry name" value="EGF_1"/>
    <property type="match status" value="1"/>
</dbReference>
<feature type="domain" description="EGF-like" evidence="10">
    <location>
        <begin position="558"/>
        <end position="595"/>
    </location>
</feature>
<dbReference type="InterPro" id="IPR054522">
    <property type="entry name" value="Hmr1_C"/>
</dbReference>
<dbReference type="InterPro" id="IPR015919">
    <property type="entry name" value="Cadherin-like_sf"/>
</dbReference>
<evidence type="ECO:0000256" key="8">
    <source>
        <dbReference type="SAM" id="Phobius"/>
    </source>
</evidence>
<dbReference type="Gene3D" id="2.10.25.10">
    <property type="entry name" value="Laminin"/>
    <property type="match status" value="1"/>
</dbReference>
<dbReference type="GO" id="GO:0007043">
    <property type="term" value="P:cell-cell junction assembly"/>
    <property type="evidence" value="ECO:0007669"/>
    <property type="project" value="TreeGrafter"/>
</dbReference>
<dbReference type="PROSITE" id="PS50268">
    <property type="entry name" value="CADHERIN_2"/>
    <property type="match status" value="1"/>
</dbReference>
<dbReference type="Pfam" id="PF00028">
    <property type="entry name" value="Cadherin"/>
    <property type="match status" value="1"/>
</dbReference>
<keyword evidence="8" id="KW-0812">Transmembrane</keyword>
<dbReference type="GO" id="GO:0000902">
    <property type="term" value="P:cell morphogenesis"/>
    <property type="evidence" value="ECO:0007669"/>
    <property type="project" value="TreeGrafter"/>
</dbReference>
<evidence type="ECO:0000256" key="3">
    <source>
        <dbReference type="ARBA" id="ARBA00022837"/>
    </source>
</evidence>
<dbReference type="InterPro" id="IPR002126">
    <property type="entry name" value="Cadherin-like_dom"/>
</dbReference>
<evidence type="ECO:0000259" key="11">
    <source>
        <dbReference type="PROSITE" id="PS50268"/>
    </source>
</evidence>
<evidence type="ECO:0000256" key="5">
    <source>
        <dbReference type="ARBA" id="ARBA00023157"/>
    </source>
</evidence>
<comment type="subcellular location">
    <subcellularLocation>
        <location evidence="1">Membrane</location>
    </subcellularLocation>
</comment>
<feature type="transmembrane region" description="Helical" evidence="8">
    <location>
        <begin position="1091"/>
        <end position="1111"/>
    </location>
</feature>
<dbReference type="FunFam" id="2.60.40.60:FF:000339">
    <property type="entry name" value="Cadherin-related hmr-1"/>
    <property type="match status" value="1"/>
</dbReference>
<dbReference type="PROSITE" id="PS50026">
    <property type="entry name" value="EGF_3"/>
    <property type="match status" value="2"/>
</dbReference>
<feature type="domain" description="Laminin G" evidence="9">
    <location>
        <begin position="834"/>
        <end position="1028"/>
    </location>
</feature>
<dbReference type="GO" id="GO:0045296">
    <property type="term" value="F:cadherin binding"/>
    <property type="evidence" value="ECO:0007669"/>
    <property type="project" value="TreeGrafter"/>
</dbReference>
<feature type="domain" description="EGF-like" evidence="10">
    <location>
        <begin position="802"/>
        <end position="839"/>
    </location>
</feature>
<feature type="domain" description="Cadherin" evidence="11">
    <location>
        <begin position="89"/>
        <end position="182"/>
    </location>
</feature>
<dbReference type="InterPro" id="IPR056370">
    <property type="entry name" value="Shg-like_Ig-like"/>
</dbReference>
<dbReference type="PANTHER" id="PTHR24027:SF432">
    <property type="entry name" value="EGF-LIKE DOMAIN-CONTAINING PROTEIN"/>
    <property type="match status" value="1"/>
</dbReference>
<gene>
    <name evidence="12" type="ORF">PFISCL1PPCAC_19941</name>
</gene>
<proteinExistence type="predicted"/>
<dbReference type="GO" id="GO:0016339">
    <property type="term" value="P:calcium-dependent cell-cell adhesion via plasma membrane cell adhesion molecules"/>
    <property type="evidence" value="ECO:0007669"/>
    <property type="project" value="TreeGrafter"/>
</dbReference>
<evidence type="ECO:0000313" key="12">
    <source>
        <dbReference type="EMBL" id="GMT28644.1"/>
    </source>
</evidence>
<keyword evidence="4 8" id="KW-0472">Membrane</keyword>
<evidence type="ECO:0000259" key="10">
    <source>
        <dbReference type="PROSITE" id="PS50026"/>
    </source>
</evidence>
<dbReference type="SMART" id="SM00112">
    <property type="entry name" value="CA"/>
    <property type="match status" value="2"/>
</dbReference>
<dbReference type="GO" id="GO:0005912">
    <property type="term" value="C:adherens junction"/>
    <property type="evidence" value="ECO:0007669"/>
    <property type="project" value="TreeGrafter"/>
</dbReference>
<dbReference type="SUPFAM" id="SSF49313">
    <property type="entry name" value="Cadherin-like"/>
    <property type="match status" value="1"/>
</dbReference>
<evidence type="ECO:0000256" key="7">
    <source>
        <dbReference type="PROSITE-ProRule" id="PRU00076"/>
    </source>
</evidence>
<protein>
    <submittedName>
        <fullName evidence="12">Uncharacterized protein</fullName>
    </submittedName>
</protein>
<evidence type="ECO:0000256" key="4">
    <source>
        <dbReference type="ARBA" id="ARBA00023136"/>
    </source>
</evidence>
<keyword evidence="8" id="KW-1133">Transmembrane helix</keyword>
<dbReference type="GO" id="GO:0044331">
    <property type="term" value="P:cell-cell adhesion mediated by cadherin"/>
    <property type="evidence" value="ECO:0007669"/>
    <property type="project" value="TreeGrafter"/>
</dbReference>
<dbReference type="PROSITE" id="PS50025">
    <property type="entry name" value="LAM_G_DOMAIN"/>
    <property type="match status" value="2"/>
</dbReference>
<dbReference type="InterPro" id="IPR000152">
    <property type="entry name" value="EGF-type_Asp/Asn_hydroxyl_site"/>
</dbReference>
<dbReference type="Pfam" id="PF24613">
    <property type="entry name" value="EGF_Hmr-1"/>
    <property type="match status" value="1"/>
</dbReference>
<dbReference type="Pfam" id="PF24811">
    <property type="entry name" value="Ig_Shg"/>
    <property type="match status" value="1"/>
</dbReference>
<name>A0AAV5WFP1_9BILA</name>
<dbReference type="CDD" id="cd11304">
    <property type="entry name" value="Cadherin_repeat"/>
    <property type="match status" value="1"/>
</dbReference>
<dbReference type="SMART" id="SM00181">
    <property type="entry name" value="EGF"/>
    <property type="match status" value="2"/>
</dbReference>
<dbReference type="Gene3D" id="2.60.40.60">
    <property type="entry name" value="Cadherins"/>
    <property type="match status" value="2"/>
</dbReference>
<dbReference type="PROSITE" id="PS00010">
    <property type="entry name" value="ASX_HYDROXYL"/>
    <property type="match status" value="1"/>
</dbReference>
<dbReference type="GO" id="GO:0005509">
    <property type="term" value="F:calcium ion binding"/>
    <property type="evidence" value="ECO:0007669"/>
    <property type="project" value="UniProtKB-UniRule"/>
</dbReference>
<dbReference type="EMBL" id="BTSY01000005">
    <property type="protein sequence ID" value="GMT28644.1"/>
    <property type="molecule type" value="Genomic_DNA"/>
</dbReference>
<dbReference type="SMART" id="SM00282">
    <property type="entry name" value="LamG"/>
    <property type="match status" value="2"/>
</dbReference>
<feature type="domain" description="Laminin G" evidence="9">
    <location>
        <begin position="596"/>
        <end position="794"/>
    </location>
</feature>
<dbReference type="Proteomes" id="UP001432322">
    <property type="component" value="Unassembled WGS sequence"/>
</dbReference>
<evidence type="ECO:0000256" key="2">
    <source>
        <dbReference type="ARBA" id="ARBA00022737"/>
    </source>
</evidence>
<dbReference type="CDD" id="cd00110">
    <property type="entry name" value="LamG"/>
    <property type="match status" value="1"/>
</dbReference>
<dbReference type="InterPro" id="IPR027397">
    <property type="entry name" value="Catenin-bd_sf"/>
</dbReference>
<dbReference type="GO" id="GO:0008013">
    <property type="term" value="F:beta-catenin binding"/>
    <property type="evidence" value="ECO:0007669"/>
    <property type="project" value="TreeGrafter"/>
</dbReference>